<dbReference type="FunCoup" id="E1ZFA1">
    <property type="interactions" value="109"/>
</dbReference>
<evidence type="ECO:0000256" key="8">
    <source>
        <dbReference type="SAM" id="Phobius"/>
    </source>
</evidence>
<dbReference type="GO" id="GO:0015204">
    <property type="term" value="F:urea transmembrane transporter activity"/>
    <property type="evidence" value="ECO:0007669"/>
    <property type="project" value="InterPro"/>
</dbReference>
<dbReference type="Gene3D" id="1.20.1730.10">
    <property type="entry name" value="Sodium/glucose cotransporter"/>
    <property type="match status" value="1"/>
</dbReference>
<evidence type="ECO:0000256" key="3">
    <source>
        <dbReference type="ARBA" id="ARBA00022448"/>
    </source>
</evidence>
<dbReference type="GO" id="GO:0005886">
    <property type="term" value="C:plasma membrane"/>
    <property type="evidence" value="ECO:0007669"/>
    <property type="project" value="TreeGrafter"/>
</dbReference>
<name>E1ZFA1_CHLVA</name>
<dbReference type="RefSeq" id="XP_005847736.1">
    <property type="nucleotide sequence ID" value="XM_005847674.1"/>
</dbReference>
<dbReference type="KEGG" id="cvr:CHLNCDRAFT_133809"/>
<dbReference type="eggNOG" id="KOG2348">
    <property type="taxonomic scope" value="Eukaryota"/>
</dbReference>
<proteinExistence type="inferred from homology"/>
<dbReference type="PANTHER" id="PTHR46154:SF4">
    <property type="entry name" value="UREA ACTIVE TRANSPORTER"/>
    <property type="match status" value="1"/>
</dbReference>
<organism evidence="10">
    <name type="scientific">Chlorella variabilis</name>
    <name type="common">Green alga</name>
    <dbReference type="NCBI Taxonomy" id="554065"/>
    <lineage>
        <taxon>Eukaryota</taxon>
        <taxon>Viridiplantae</taxon>
        <taxon>Chlorophyta</taxon>
        <taxon>core chlorophytes</taxon>
        <taxon>Trebouxiophyceae</taxon>
        <taxon>Chlorellales</taxon>
        <taxon>Chlorellaceae</taxon>
        <taxon>Chlorella clade</taxon>
        <taxon>Chlorella</taxon>
    </lineage>
</organism>
<protein>
    <recommendedName>
        <fullName evidence="11">Urea active transporter</fullName>
    </recommendedName>
</protein>
<keyword evidence="3" id="KW-0813">Transport</keyword>
<dbReference type="InterPro" id="IPR031155">
    <property type="entry name" value="DUR"/>
</dbReference>
<sequence>MLLQWLQYNCNTDGFFGGTPPLAQGYGYGIVIGFGVFFSVITSFLVWLDYRYGGTKKTSEQFNTAGRTVKTGLIANVIVSEWTWAATLLQSSNVAWQYGVSGPFWYASGATIQILLFGILAVEIKRKAPNAHTMLEIVRARWGNTAHKVFFVFAIITNIIVCSMLILGGASVMGALTGMNLYAASMLIPVGVIMYTAHGGLKATFMSTYLHTVVVFIALCLFAFEIYAMPKTGLGSPATVWEHLTDIATLGGAFKGPVADNKGGSYVTMFSEGGFIFGIINIIGNFGTVFVDQAYWMGAIASKPSSSYKGYILGGLMWFSIPFTLATSLGLASVAMDLPITKAEAGAGLVPPATAVYILGKGGAVWLTIMLFMAVTSTGSAELIAVSALFSYDFYR</sequence>
<dbReference type="PROSITE" id="PS50283">
    <property type="entry name" value="NA_SOLUT_SYMP_3"/>
    <property type="match status" value="1"/>
</dbReference>
<feature type="transmembrane region" description="Helical" evidence="8">
    <location>
        <begin position="310"/>
        <end position="332"/>
    </location>
</feature>
<feature type="transmembrane region" description="Helical" evidence="8">
    <location>
        <begin position="179"/>
        <end position="197"/>
    </location>
</feature>
<evidence type="ECO:0000313" key="9">
    <source>
        <dbReference type="EMBL" id="EFN55634.1"/>
    </source>
</evidence>
<dbReference type="Pfam" id="PF00474">
    <property type="entry name" value="SSF"/>
    <property type="match status" value="1"/>
</dbReference>
<keyword evidence="6 8" id="KW-0472">Membrane</keyword>
<gene>
    <name evidence="9" type="ORF">CHLNCDRAFT_133809</name>
</gene>
<evidence type="ECO:0000256" key="2">
    <source>
        <dbReference type="ARBA" id="ARBA00006434"/>
    </source>
</evidence>
<dbReference type="STRING" id="554065.E1ZFA1"/>
<evidence type="ECO:0000256" key="4">
    <source>
        <dbReference type="ARBA" id="ARBA00022692"/>
    </source>
</evidence>
<dbReference type="OMA" id="DRCACES"/>
<evidence type="ECO:0000256" key="6">
    <source>
        <dbReference type="ARBA" id="ARBA00023136"/>
    </source>
</evidence>
<evidence type="ECO:0000313" key="10">
    <source>
        <dbReference type="Proteomes" id="UP000008141"/>
    </source>
</evidence>
<feature type="transmembrane region" description="Helical" evidence="8">
    <location>
        <begin position="104"/>
        <end position="124"/>
    </location>
</feature>
<keyword evidence="10" id="KW-1185">Reference proteome</keyword>
<dbReference type="GeneID" id="17355007"/>
<dbReference type="EMBL" id="GL433844">
    <property type="protein sequence ID" value="EFN55634.1"/>
    <property type="molecule type" value="Genomic_DNA"/>
</dbReference>
<comment type="subcellular location">
    <subcellularLocation>
        <location evidence="1">Membrane</location>
        <topology evidence="1">Multi-pass membrane protein</topology>
    </subcellularLocation>
</comment>
<dbReference type="InterPro" id="IPR001734">
    <property type="entry name" value="Na/solute_symporter"/>
</dbReference>
<reference evidence="9 10" key="1">
    <citation type="journal article" date="2010" name="Plant Cell">
        <title>The Chlorella variabilis NC64A genome reveals adaptation to photosymbiosis, coevolution with viruses, and cryptic sex.</title>
        <authorList>
            <person name="Blanc G."/>
            <person name="Duncan G."/>
            <person name="Agarkova I."/>
            <person name="Borodovsky M."/>
            <person name="Gurnon J."/>
            <person name="Kuo A."/>
            <person name="Lindquist E."/>
            <person name="Lucas S."/>
            <person name="Pangilinan J."/>
            <person name="Polle J."/>
            <person name="Salamov A."/>
            <person name="Terry A."/>
            <person name="Yamada T."/>
            <person name="Dunigan D.D."/>
            <person name="Grigoriev I.V."/>
            <person name="Claverie J.M."/>
            <person name="Van Etten J.L."/>
        </authorList>
    </citation>
    <scope>NUCLEOTIDE SEQUENCE [LARGE SCALE GENOMIC DNA]</scope>
    <source>
        <strain evidence="9 10">NC64A</strain>
    </source>
</reference>
<evidence type="ECO:0000256" key="5">
    <source>
        <dbReference type="ARBA" id="ARBA00022989"/>
    </source>
</evidence>
<dbReference type="CDD" id="cd11476">
    <property type="entry name" value="SLC5sbd_DUR3"/>
    <property type="match status" value="1"/>
</dbReference>
<dbReference type="InParanoid" id="E1ZFA1"/>
<evidence type="ECO:0000256" key="7">
    <source>
        <dbReference type="RuleBase" id="RU362091"/>
    </source>
</evidence>
<evidence type="ECO:0008006" key="11">
    <source>
        <dbReference type="Google" id="ProtNLM"/>
    </source>
</evidence>
<dbReference type="OrthoDB" id="6132759at2759"/>
<dbReference type="Proteomes" id="UP000008141">
    <property type="component" value="Unassembled WGS sequence"/>
</dbReference>
<feature type="transmembrane region" description="Helical" evidence="8">
    <location>
        <begin position="26"/>
        <end position="50"/>
    </location>
</feature>
<dbReference type="PANTHER" id="PTHR46154">
    <property type="match status" value="1"/>
</dbReference>
<keyword evidence="4 8" id="KW-0812">Transmembrane</keyword>
<feature type="transmembrane region" description="Helical" evidence="8">
    <location>
        <begin position="209"/>
        <end position="229"/>
    </location>
</feature>
<dbReference type="InterPro" id="IPR038377">
    <property type="entry name" value="Na/Glc_symporter_sf"/>
</dbReference>
<feature type="transmembrane region" description="Helical" evidence="8">
    <location>
        <begin position="275"/>
        <end position="298"/>
    </location>
</feature>
<feature type="transmembrane region" description="Helical" evidence="8">
    <location>
        <begin position="364"/>
        <end position="390"/>
    </location>
</feature>
<comment type="similarity">
    <text evidence="2 7">Belongs to the sodium:solute symporter (SSF) (TC 2.A.21) family.</text>
</comment>
<accession>E1ZFA1</accession>
<evidence type="ECO:0000256" key="1">
    <source>
        <dbReference type="ARBA" id="ARBA00004141"/>
    </source>
</evidence>
<keyword evidence="5 8" id="KW-1133">Transmembrane helix</keyword>
<feature type="transmembrane region" description="Helical" evidence="8">
    <location>
        <begin position="149"/>
        <end position="173"/>
    </location>
</feature>
<dbReference type="AlphaFoldDB" id="E1ZFA1"/>
<feature type="transmembrane region" description="Helical" evidence="8">
    <location>
        <begin position="71"/>
        <end position="92"/>
    </location>
</feature>